<feature type="signal peptide" evidence="1">
    <location>
        <begin position="1"/>
        <end position="25"/>
    </location>
</feature>
<keyword evidence="4" id="KW-1185">Reference proteome</keyword>
<dbReference type="EMBL" id="CYHG01000003">
    <property type="protein sequence ID" value="CUB03474.1"/>
    <property type="molecule type" value="Genomic_DNA"/>
</dbReference>
<feature type="chain" id="PRO_5005505379" description="Oxidoreductase molybdopterin-binding domain-containing protein" evidence="1">
    <location>
        <begin position="26"/>
        <end position="170"/>
    </location>
</feature>
<name>A0A0K6IK39_9GAMM</name>
<dbReference type="Pfam" id="PF00174">
    <property type="entry name" value="Oxidored_molyb"/>
    <property type="match status" value="1"/>
</dbReference>
<gene>
    <name evidence="3" type="ORF">Ga0061065_103325</name>
</gene>
<dbReference type="OrthoDB" id="9798763at2"/>
<sequence length="170" mass="18244">MKSIFSAKICALTIGAALLSQAAFALEAPTGRVILTVSGNITETNSEQGAQFDREMLLALGADQLTTETPWTEGINTFTGPRLAALLNAVGASKDSILSVTALNDYSANVPAQDAYDHNIMLAMDMNGKPMSVRDKGPIFVLYPFAKNPALNNEMIHNRSVWQVKSITVN</sequence>
<dbReference type="InterPro" id="IPR000572">
    <property type="entry name" value="OxRdtase_Mopterin-bd_dom"/>
</dbReference>
<evidence type="ECO:0000313" key="3">
    <source>
        <dbReference type="EMBL" id="CUB03474.1"/>
    </source>
</evidence>
<proteinExistence type="predicted"/>
<dbReference type="SUPFAM" id="SSF56524">
    <property type="entry name" value="Oxidoreductase molybdopterin-binding domain"/>
    <property type="match status" value="1"/>
</dbReference>
<protein>
    <recommendedName>
        <fullName evidence="2">Oxidoreductase molybdopterin-binding domain-containing protein</fullName>
    </recommendedName>
</protein>
<feature type="domain" description="Oxidoreductase molybdopterin-binding" evidence="2">
    <location>
        <begin position="66"/>
        <end position="139"/>
    </location>
</feature>
<organism evidence="3 4">
    <name type="scientific">Marinomonas fungiae</name>
    <dbReference type="NCBI Taxonomy" id="1137284"/>
    <lineage>
        <taxon>Bacteria</taxon>
        <taxon>Pseudomonadati</taxon>
        <taxon>Pseudomonadota</taxon>
        <taxon>Gammaproteobacteria</taxon>
        <taxon>Oceanospirillales</taxon>
        <taxon>Oceanospirillaceae</taxon>
        <taxon>Marinomonas</taxon>
    </lineage>
</organism>
<evidence type="ECO:0000256" key="1">
    <source>
        <dbReference type="SAM" id="SignalP"/>
    </source>
</evidence>
<accession>A0A0K6IK39</accession>
<dbReference type="InterPro" id="IPR036374">
    <property type="entry name" value="OxRdtase_Mopterin-bd_sf"/>
</dbReference>
<keyword evidence="1" id="KW-0732">Signal</keyword>
<dbReference type="Gene3D" id="3.90.420.10">
    <property type="entry name" value="Oxidoreductase, molybdopterin-binding domain"/>
    <property type="match status" value="1"/>
</dbReference>
<dbReference type="AlphaFoldDB" id="A0A0K6IK39"/>
<evidence type="ECO:0000259" key="2">
    <source>
        <dbReference type="Pfam" id="PF00174"/>
    </source>
</evidence>
<evidence type="ECO:0000313" key="4">
    <source>
        <dbReference type="Proteomes" id="UP000182769"/>
    </source>
</evidence>
<dbReference type="RefSeq" id="WP_055462428.1">
    <property type="nucleotide sequence ID" value="NZ_CYHG01000003.1"/>
</dbReference>
<dbReference type="Proteomes" id="UP000182769">
    <property type="component" value="Unassembled WGS sequence"/>
</dbReference>
<reference evidence="4" key="1">
    <citation type="submission" date="2015-08" db="EMBL/GenBank/DDBJ databases">
        <authorList>
            <person name="Varghese N."/>
        </authorList>
    </citation>
    <scope>NUCLEOTIDE SEQUENCE [LARGE SCALE GENOMIC DNA]</scope>
    <source>
        <strain evidence="4">JCM 18476</strain>
    </source>
</reference>